<feature type="region of interest" description="Disordered" evidence="1">
    <location>
        <begin position="736"/>
        <end position="791"/>
    </location>
</feature>
<name>A0A963Z6Z9_9PROT</name>
<evidence type="ECO:0000256" key="1">
    <source>
        <dbReference type="SAM" id="MobiDB-lite"/>
    </source>
</evidence>
<dbReference type="AlphaFoldDB" id="A0A963Z6Z9"/>
<feature type="compositionally biased region" description="Low complexity" evidence="1">
    <location>
        <begin position="752"/>
        <end position="782"/>
    </location>
</feature>
<accession>A0A963Z6Z9</accession>
<gene>
    <name evidence="2" type="ORF">ACELLULO517_27370</name>
</gene>
<feature type="compositionally biased region" description="Low complexity" evidence="1">
    <location>
        <begin position="372"/>
        <end position="394"/>
    </location>
</feature>
<evidence type="ECO:0000313" key="2">
    <source>
        <dbReference type="EMBL" id="MCB8883990.1"/>
    </source>
</evidence>
<feature type="region of interest" description="Disordered" evidence="1">
    <location>
        <begin position="344"/>
        <end position="430"/>
    </location>
</feature>
<protein>
    <submittedName>
        <fullName evidence="2">Uncharacterized protein</fullName>
    </submittedName>
</protein>
<keyword evidence="3" id="KW-1185">Reference proteome</keyword>
<reference evidence="2 3" key="1">
    <citation type="journal article" date="2021" name="Microorganisms">
        <title>Acidisoma silvae sp. nov. and Acidisomacellulosilytica sp. nov., Two Acidophilic Bacteria Isolated from Decaying Wood, Hydrolyzing Cellulose and Producing Poly-3-hydroxybutyrate.</title>
        <authorList>
            <person name="Mieszkin S."/>
            <person name="Pouder E."/>
            <person name="Uroz S."/>
            <person name="Simon-Colin C."/>
            <person name="Alain K."/>
        </authorList>
    </citation>
    <scope>NUCLEOTIDE SEQUENCE [LARGE SCALE GENOMIC DNA]</scope>
    <source>
        <strain evidence="2 3">HW T5.17</strain>
    </source>
</reference>
<comment type="caution">
    <text evidence="2">The sequence shown here is derived from an EMBL/GenBank/DDBJ whole genome shotgun (WGS) entry which is preliminary data.</text>
</comment>
<dbReference type="EMBL" id="JAESVA010000020">
    <property type="protein sequence ID" value="MCB8883990.1"/>
    <property type="molecule type" value="Genomic_DNA"/>
</dbReference>
<evidence type="ECO:0000313" key="3">
    <source>
        <dbReference type="Proteomes" id="UP000721844"/>
    </source>
</evidence>
<proteinExistence type="predicted"/>
<dbReference type="Proteomes" id="UP000721844">
    <property type="component" value="Unassembled WGS sequence"/>
</dbReference>
<sequence>MATFTASPITSPAPTVQYDLPSDLLNAQTIQQNNNALTTQAQQIADMRQEVNLRPGIASGDMNALSQLNAIDPTLATNARTNIVADQQMPYAVATSRIALLGKVSQGLLAVDPADRPAAYQTARAQLGPLGASLPEDYPGDGPTKQMAFAGLNSGDAVNYLKGMIVSGPTSSGGATPAAAPTSGLNALTAYAGAIGSAESGGNPNATSTTSSAVGADQFLAGTWEQELATHRPDLVAGKTQAQILAMRNDPNLSAEITNDYAQDNSSVLGQHSIPITPASLAVAHHFGPQGAVDLYAAENNNPNTPMTSIVSSAVIKANPSLANQTVGTVLGSIRTQMAGVTQPPNTLIASMPTASGPPPAQGASLPPTIAPGSPDDTSSGQGSSSGATTSYTPPVAPGAGTAQPLPASTPTGIPAGITPLLHGDGSPAVAPNQPGYQLGKDAGGNLVSFPMPRGPADPAVVAQQAQTKAAADAGYQIVNGQWVAIPGGPADASVIARNKGAAAQATAAADGPIPGGAAVAPPQQPGGGPFPLPPTDPYAGQNNNAALAKRMNDDRTAANDVVAADAPIIQRNVDSIQQLQQFRQLNSQNTTGPNAENVTNWAARAVAPGWFGSNHDYATMDKITAQQQVSNLPTTFSRIDLPIIKASQAAQVGTNKPRETNESVENTQIAGAQRDIALRTARAQWVQQYGTLSGFQQLWNDYNDHVPTLAWGTSPGSIVVATGQPSFQAWTTARAPGGRYNPALASVPDSQLQGAQQPQQPQPQQGQPPQMQQAASQPQPGTSRRPGAVYHVASAADYASVPAGSQYVSPDGVMRVKQ</sequence>
<organism evidence="2 3">
    <name type="scientific">Acidisoma cellulosilyticum</name>
    <dbReference type="NCBI Taxonomy" id="2802395"/>
    <lineage>
        <taxon>Bacteria</taxon>
        <taxon>Pseudomonadati</taxon>
        <taxon>Pseudomonadota</taxon>
        <taxon>Alphaproteobacteria</taxon>
        <taxon>Acetobacterales</taxon>
        <taxon>Acidocellaceae</taxon>
        <taxon>Acidisoma</taxon>
    </lineage>
</organism>
<dbReference type="RefSeq" id="WP_227310730.1">
    <property type="nucleotide sequence ID" value="NZ_JAESVA010000020.1"/>
</dbReference>
<dbReference type="Gene3D" id="1.10.530.10">
    <property type="match status" value="1"/>
</dbReference>